<name>A0ABW8JZR9_9GAMM</name>
<sequence length="159" mass="16939">MLAEIASALGAIRTGSDIARDMASADSLDEVQGKAADLFGAIAEIQQQLAAMQIAYTSLLGERDALDREVAAMKLATLDRQRYSLHALPLGGLVYRFKATNGRADVAHDLCVHCYDLGTKSVLQPNGTHLVCPTCKLRLRAKGEASPAAKRGGVCLWSV</sequence>
<gene>
    <name evidence="1" type="ORF">ISS97_02660</name>
</gene>
<protein>
    <submittedName>
        <fullName evidence="1">Uncharacterized protein</fullName>
    </submittedName>
</protein>
<dbReference type="Proteomes" id="UP001620408">
    <property type="component" value="Unassembled WGS sequence"/>
</dbReference>
<keyword evidence="2" id="KW-1185">Reference proteome</keyword>
<proteinExistence type="predicted"/>
<evidence type="ECO:0000313" key="1">
    <source>
        <dbReference type="EMBL" id="MFK2916154.1"/>
    </source>
</evidence>
<evidence type="ECO:0000313" key="2">
    <source>
        <dbReference type="Proteomes" id="UP001620408"/>
    </source>
</evidence>
<comment type="caution">
    <text evidence="1">The sequence shown here is derived from an EMBL/GenBank/DDBJ whole genome shotgun (WGS) entry which is preliminary data.</text>
</comment>
<dbReference type="EMBL" id="JADIKD010000006">
    <property type="protein sequence ID" value="MFK2916154.1"/>
    <property type="molecule type" value="Genomic_DNA"/>
</dbReference>
<dbReference type="RefSeq" id="WP_379984811.1">
    <property type="nucleotide sequence ID" value="NZ_JADIKD010000006.1"/>
</dbReference>
<reference evidence="1 2" key="1">
    <citation type="submission" date="2020-10" db="EMBL/GenBank/DDBJ databases">
        <title>Phylogeny of dyella-like bacteria.</title>
        <authorList>
            <person name="Fu J."/>
        </authorList>
    </citation>
    <scope>NUCLEOTIDE SEQUENCE [LARGE SCALE GENOMIC DNA]</scope>
    <source>
        <strain evidence="1 2">BB4</strain>
    </source>
</reference>
<organism evidence="1 2">
    <name type="scientific">Dyella koreensis</name>
    <dbReference type="NCBI Taxonomy" id="311235"/>
    <lineage>
        <taxon>Bacteria</taxon>
        <taxon>Pseudomonadati</taxon>
        <taxon>Pseudomonadota</taxon>
        <taxon>Gammaproteobacteria</taxon>
        <taxon>Lysobacterales</taxon>
        <taxon>Rhodanobacteraceae</taxon>
        <taxon>Dyella</taxon>
    </lineage>
</organism>
<accession>A0ABW8JZR9</accession>